<keyword evidence="3" id="KW-0830">Ubiquinone</keyword>
<dbReference type="InterPro" id="IPR013216">
    <property type="entry name" value="Methyltransf_11"/>
</dbReference>
<evidence type="ECO:0000313" key="4">
    <source>
        <dbReference type="Proteomes" id="UP000222056"/>
    </source>
</evidence>
<dbReference type="AlphaFoldDB" id="A0A1H6FIY4"/>
<feature type="compositionally biased region" description="Basic residues" evidence="1">
    <location>
        <begin position="306"/>
        <end position="319"/>
    </location>
</feature>
<reference evidence="4" key="1">
    <citation type="submission" date="2016-10" db="EMBL/GenBank/DDBJ databases">
        <authorList>
            <person name="Varghese N."/>
            <person name="Submissions S."/>
        </authorList>
    </citation>
    <scope>NUCLEOTIDE SEQUENCE [LARGE SCALE GENOMIC DNA]</scope>
    <source>
        <strain evidence="4">ATCC 35263</strain>
    </source>
</reference>
<evidence type="ECO:0000259" key="2">
    <source>
        <dbReference type="Pfam" id="PF08241"/>
    </source>
</evidence>
<dbReference type="Proteomes" id="UP000222056">
    <property type="component" value="Unassembled WGS sequence"/>
</dbReference>
<gene>
    <name evidence="3" type="ORF">SAMN02745716_0221</name>
</gene>
<evidence type="ECO:0000256" key="1">
    <source>
        <dbReference type="SAM" id="MobiDB-lite"/>
    </source>
</evidence>
<keyword evidence="4" id="KW-1185">Reference proteome</keyword>
<accession>A0A1H6FIY4</accession>
<dbReference type="CDD" id="cd02440">
    <property type="entry name" value="AdoMet_MTases"/>
    <property type="match status" value="1"/>
</dbReference>
<dbReference type="RefSeq" id="WP_093117220.1">
    <property type="nucleotide sequence ID" value="NZ_FNWJ01000001.1"/>
</dbReference>
<feature type="region of interest" description="Disordered" evidence="1">
    <location>
        <begin position="306"/>
        <end position="334"/>
    </location>
</feature>
<dbReference type="PANTHER" id="PTHR43591">
    <property type="entry name" value="METHYLTRANSFERASE"/>
    <property type="match status" value="1"/>
</dbReference>
<keyword evidence="3" id="KW-0808">Transferase</keyword>
<dbReference type="InterPro" id="IPR029063">
    <property type="entry name" value="SAM-dependent_MTases_sf"/>
</dbReference>
<dbReference type="STRING" id="29539.SAMN02745716_0221"/>
<name>A0A1H6FIY4_THEAL</name>
<dbReference type="SUPFAM" id="SSF53335">
    <property type="entry name" value="S-adenosyl-L-methionine-dependent methyltransferases"/>
    <property type="match status" value="1"/>
</dbReference>
<dbReference type="GO" id="GO:0032259">
    <property type="term" value="P:methylation"/>
    <property type="evidence" value="ECO:0007669"/>
    <property type="project" value="UniProtKB-KW"/>
</dbReference>
<dbReference type="Pfam" id="PF08241">
    <property type="entry name" value="Methyltransf_11"/>
    <property type="match status" value="1"/>
</dbReference>
<proteinExistence type="predicted"/>
<evidence type="ECO:0000313" key="3">
    <source>
        <dbReference type="EMBL" id="SEH10372.1"/>
    </source>
</evidence>
<dbReference type="EMBL" id="FNWJ01000001">
    <property type="protein sequence ID" value="SEH10372.1"/>
    <property type="molecule type" value="Genomic_DNA"/>
</dbReference>
<sequence>MQPQHAQAVRQANVRYHDLAAEHYDAKWGISFDELGQSQVLAKLRRALGRREVGRFPRALEIGAGTGYFSLNLMLAGVIDRLVATDISQGMLERLERTATALGLGERVECVRCEASELPFRAGTFDLVCGHAVLHHLPDLDGAFAQFLRVLKPGGEIAFCGEPSLWGDRAASIPKRLGSRVAPIWRTLLGIPARPHNGSATDREEEFLEQLVDVHAFTPRDLRRHAEQAGFEDVRVRGEELVANWFGWTNRSLEATADPARIPRLWRLWAYHGYLALQRLDRALLEPHLPPALFYNLLIAARKPARQRAPRGSARGRARAPRDGRRSAAGSRGR</sequence>
<dbReference type="GO" id="GO:0008757">
    <property type="term" value="F:S-adenosylmethionine-dependent methyltransferase activity"/>
    <property type="evidence" value="ECO:0007669"/>
    <property type="project" value="InterPro"/>
</dbReference>
<protein>
    <submittedName>
        <fullName evidence="3">Ubiquinone/menaquinone biosynthesis C-methylase UbiE</fullName>
    </submittedName>
</protein>
<dbReference type="Gene3D" id="3.40.50.150">
    <property type="entry name" value="Vaccinia Virus protein VP39"/>
    <property type="match status" value="1"/>
</dbReference>
<keyword evidence="3" id="KW-0489">Methyltransferase</keyword>
<feature type="domain" description="Methyltransferase type 11" evidence="2">
    <location>
        <begin position="60"/>
        <end position="159"/>
    </location>
</feature>
<dbReference type="OrthoDB" id="5566900at2"/>
<organism evidence="3 4">
    <name type="scientific">Thermoleophilum album</name>
    <dbReference type="NCBI Taxonomy" id="29539"/>
    <lineage>
        <taxon>Bacteria</taxon>
        <taxon>Bacillati</taxon>
        <taxon>Actinomycetota</taxon>
        <taxon>Thermoleophilia</taxon>
        <taxon>Thermoleophilales</taxon>
        <taxon>Thermoleophilaceae</taxon>
        <taxon>Thermoleophilum</taxon>
    </lineage>
</organism>